<dbReference type="InterPro" id="IPR036107">
    <property type="entry name" value="CsrA_sf"/>
</dbReference>
<accession>A0A1X9SMU1</accession>
<proteinExistence type="inferred from homology"/>
<protein>
    <recommendedName>
        <fullName evidence="5">Translational regulator CsrA</fullName>
    </recommendedName>
</protein>
<dbReference type="PANTHER" id="PTHR34984:SF1">
    <property type="entry name" value="CARBON STORAGE REGULATOR"/>
    <property type="match status" value="1"/>
</dbReference>
<gene>
    <name evidence="5 6" type="primary">csrA</name>
    <name evidence="6" type="ORF">CLAN_0821</name>
</gene>
<dbReference type="NCBIfam" id="NF002469">
    <property type="entry name" value="PRK01712.1"/>
    <property type="match status" value="1"/>
</dbReference>
<keyword evidence="2 5" id="KW-0678">Repressor</keyword>
<dbReference type="GeneID" id="46921294"/>
<evidence type="ECO:0000256" key="1">
    <source>
        <dbReference type="ARBA" id="ARBA00022490"/>
    </source>
</evidence>
<evidence type="ECO:0000256" key="3">
    <source>
        <dbReference type="ARBA" id="ARBA00022845"/>
    </source>
</evidence>
<dbReference type="GO" id="GO:0044781">
    <property type="term" value="P:bacterial-type flagellum organization"/>
    <property type="evidence" value="ECO:0007669"/>
    <property type="project" value="UniProtKB-KW"/>
</dbReference>
<dbReference type="AlphaFoldDB" id="A0A1X9SMU1"/>
<evidence type="ECO:0000256" key="5">
    <source>
        <dbReference type="HAMAP-Rule" id="MF_00167"/>
    </source>
</evidence>
<evidence type="ECO:0000313" key="7">
    <source>
        <dbReference type="Proteomes" id="UP000202031"/>
    </source>
</evidence>
<dbReference type="KEGG" id="clx:CLAN_0821"/>
<comment type="similarity">
    <text evidence="5">Belongs to the CsrA/RsmA family.</text>
</comment>
<keyword evidence="3 5" id="KW-0810">Translation regulation</keyword>
<dbReference type="GO" id="GO:0005829">
    <property type="term" value="C:cytosol"/>
    <property type="evidence" value="ECO:0007669"/>
    <property type="project" value="TreeGrafter"/>
</dbReference>
<evidence type="ECO:0000313" key="6">
    <source>
        <dbReference type="EMBL" id="ARQ97567.1"/>
    </source>
</evidence>
<comment type="function">
    <text evidence="5">A translational regulator that binds mRNA to regulate translation initiation and/or mRNA stability. Usually binds in the 5'-UTR at or near the Shine-Dalgarno sequence preventing ribosome-binding, thus repressing translation. Its main target seems to be the major flagellin gene, while its function is anatagonized by FliW.</text>
</comment>
<comment type="subcellular location">
    <subcellularLocation>
        <location evidence="5">Cytoplasm</location>
    </subcellularLocation>
</comment>
<dbReference type="RefSeq" id="WP_096013223.1">
    <property type="nucleotide sequence ID" value="NZ_CP015578.1"/>
</dbReference>
<keyword evidence="5" id="KW-1005">Bacterial flagellum biogenesis</keyword>
<dbReference type="Pfam" id="PF02599">
    <property type="entry name" value="CsrA"/>
    <property type="match status" value="1"/>
</dbReference>
<sequence>MLILTRRASESIQIGDDIEIKILNTTNQTVKIAIEAPKDILILRKELVKEVADNNAAASTPKQNLLDLLAKKIFK</sequence>
<dbReference type="Proteomes" id="UP000202031">
    <property type="component" value="Chromosome"/>
</dbReference>
<dbReference type="InterPro" id="IPR003751">
    <property type="entry name" value="CsrA"/>
</dbReference>
<dbReference type="HAMAP" id="MF_00167">
    <property type="entry name" value="CsrA"/>
    <property type="match status" value="1"/>
</dbReference>
<keyword evidence="4 5" id="KW-0694">RNA-binding</keyword>
<reference evidence="7" key="2">
    <citation type="journal article" date="2017" name="Genome Biol. Evol.">
        <title>Comparative genomic analysis identifies a Campylobacter clade deficient in selenium metabolism.</title>
        <authorList>
            <person name="Miller W.G."/>
            <person name="Yee E."/>
            <person name="Lopes B.S."/>
            <person name="Chapman M.H."/>
            <person name="Huynh S."/>
            <person name="Bono J.L."/>
            <person name="Parker C.T."/>
            <person name="Strachan N.J.C."/>
            <person name="Forbes K.J."/>
        </authorList>
    </citation>
    <scope>NUCLEOTIDE SEQUENCE [LARGE SCALE GENOMIC DNA]</scope>
    <source>
        <strain evidence="7">NCTC 13004</strain>
    </source>
</reference>
<dbReference type="SUPFAM" id="SSF117130">
    <property type="entry name" value="CsrA-like"/>
    <property type="match status" value="1"/>
</dbReference>
<organism evidence="6 7">
    <name type="scientific">Campylobacter lanienae NCTC 13004</name>
    <dbReference type="NCBI Taxonomy" id="1031753"/>
    <lineage>
        <taxon>Bacteria</taxon>
        <taxon>Pseudomonadati</taxon>
        <taxon>Campylobacterota</taxon>
        <taxon>Epsilonproteobacteria</taxon>
        <taxon>Campylobacterales</taxon>
        <taxon>Campylobacteraceae</taxon>
        <taxon>Campylobacter</taxon>
    </lineage>
</organism>
<dbReference type="EMBL" id="CP015578">
    <property type="protein sequence ID" value="ARQ97567.1"/>
    <property type="molecule type" value="Genomic_DNA"/>
</dbReference>
<keyword evidence="1 5" id="KW-0963">Cytoplasm</keyword>
<dbReference type="GO" id="GO:0045947">
    <property type="term" value="P:negative regulation of translational initiation"/>
    <property type="evidence" value="ECO:0007669"/>
    <property type="project" value="UniProtKB-UniRule"/>
</dbReference>
<evidence type="ECO:0000256" key="4">
    <source>
        <dbReference type="ARBA" id="ARBA00022884"/>
    </source>
</evidence>
<reference evidence="7" key="1">
    <citation type="journal article" date="2017" name="Genome Biol. Evol.">
        <title>Comparative Genomic Analysis Identifies a Campylobacter Clade Deficient in Selenium Metabolism.</title>
        <authorList>
            <person name="Miller W.G."/>
            <person name="Yee E."/>
            <person name="Lopes B.S."/>
            <person name="Chapman M.H."/>
            <person name="Huynh S."/>
            <person name="Bono J.L."/>
            <person name="Parker C.T."/>
            <person name="Strachan N.J.C."/>
            <person name="Forbes K.J."/>
        </authorList>
    </citation>
    <scope>NUCLEOTIDE SEQUENCE [LARGE SCALE GENOMIC DNA]</scope>
    <source>
        <strain evidence="7">NCTC 13004</strain>
    </source>
</reference>
<dbReference type="Gene3D" id="2.60.40.4380">
    <property type="entry name" value="Translational regulator CsrA"/>
    <property type="match status" value="1"/>
</dbReference>
<dbReference type="GO" id="GO:0048027">
    <property type="term" value="F:mRNA 5'-UTR binding"/>
    <property type="evidence" value="ECO:0007669"/>
    <property type="project" value="UniProtKB-UniRule"/>
</dbReference>
<dbReference type="GO" id="GO:1902208">
    <property type="term" value="P:regulation of bacterial-type flagellum assembly"/>
    <property type="evidence" value="ECO:0007669"/>
    <property type="project" value="UniProtKB-UniRule"/>
</dbReference>
<comment type="subunit">
    <text evidence="5">Homodimer; the beta-strands of each monomer intercalate to form a hydrophobic core, while the alpha-helices form wings that extend away from the core.</text>
</comment>
<evidence type="ECO:0000256" key="2">
    <source>
        <dbReference type="ARBA" id="ARBA00022491"/>
    </source>
</evidence>
<dbReference type="GO" id="GO:0006402">
    <property type="term" value="P:mRNA catabolic process"/>
    <property type="evidence" value="ECO:0007669"/>
    <property type="project" value="InterPro"/>
</dbReference>
<dbReference type="GO" id="GO:0006109">
    <property type="term" value="P:regulation of carbohydrate metabolic process"/>
    <property type="evidence" value="ECO:0007669"/>
    <property type="project" value="InterPro"/>
</dbReference>
<name>A0A1X9SMU1_9BACT</name>
<dbReference type="PANTHER" id="PTHR34984">
    <property type="entry name" value="CARBON STORAGE REGULATOR"/>
    <property type="match status" value="1"/>
</dbReference>
<dbReference type="FunFam" id="2.60.40.4380:FF:000002">
    <property type="entry name" value="Translational regulator CsrA"/>
    <property type="match status" value="1"/>
</dbReference>
<dbReference type="NCBIfam" id="TIGR00202">
    <property type="entry name" value="csrA"/>
    <property type="match status" value="1"/>
</dbReference>